<evidence type="ECO:0000313" key="2">
    <source>
        <dbReference type="EMBL" id="KIK20952.1"/>
    </source>
</evidence>
<keyword evidence="1" id="KW-0812">Transmembrane</keyword>
<dbReference type="HOGENOM" id="CLU_1489568_0_0_1"/>
<proteinExistence type="predicted"/>
<dbReference type="Proteomes" id="UP000054018">
    <property type="component" value="Unassembled WGS sequence"/>
</dbReference>
<keyword evidence="3" id="KW-1185">Reference proteome</keyword>
<gene>
    <name evidence="2" type="ORF">PISMIDRAFT_104770</name>
</gene>
<dbReference type="InterPro" id="IPR036322">
    <property type="entry name" value="WD40_repeat_dom_sf"/>
</dbReference>
<reference evidence="3" key="2">
    <citation type="submission" date="2015-01" db="EMBL/GenBank/DDBJ databases">
        <title>Evolutionary Origins and Diversification of the Mycorrhizal Mutualists.</title>
        <authorList>
            <consortium name="DOE Joint Genome Institute"/>
            <consortium name="Mycorrhizal Genomics Consortium"/>
            <person name="Kohler A."/>
            <person name="Kuo A."/>
            <person name="Nagy L.G."/>
            <person name="Floudas D."/>
            <person name="Copeland A."/>
            <person name="Barry K.W."/>
            <person name="Cichocki N."/>
            <person name="Veneault-Fourrey C."/>
            <person name="LaButti K."/>
            <person name="Lindquist E.A."/>
            <person name="Lipzen A."/>
            <person name="Lundell T."/>
            <person name="Morin E."/>
            <person name="Murat C."/>
            <person name="Riley R."/>
            <person name="Ohm R."/>
            <person name="Sun H."/>
            <person name="Tunlid A."/>
            <person name="Henrissat B."/>
            <person name="Grigoriev I.V."/>
            <person name="Hibbett D.S."/>
            <person name="Martin F."/>
        </authorList>
    </citation>
    <scope>NUCLEOTIDE SEQUENCE [LARGE SCALE GENOMIC DNA]</scope>
    <source>
        <strain evidence="3">441</strain>
    </source>
</reference>
<accession>A0A0C9ZES6</accession>
<dbReference type="STRING" id="765257.A0A0C9ZES6"/>
<reference evidence="2 3" key="1">
    <citation type="submission" date="2014-04" db="EMBL/GenBank/DDBJ databases">
        <authorList>
            <consortium name="DOE Joint Genome Institute"/>
            <person name="Kuo A."/>
            <person name="Kohler A."/>
            <person name="Costa M.D."/>
            <person name="Nagy L.G."/>
            <person name="Floudas D."/>
            <person name="Copeland A."/>
            <person name="Barry K.W."/>
            <person name="Cichocki N."/>
            <person name="Veneault-Fourrey C."/>
            <person name="LaButti K."/>
            <person name="Lindquist E.A."/>
            <person name="Lipzen A."/>
            <person name="Lundell T."/>
            <person name="Morin E."/>
            <person name="Murat C."/>
            <person name="Sun H."/>
            <person name="Tunlid A."/>
            <person name="Henrissat B."/>
            <person name="Grigoriev I.V."/>
            <person name="Hibbett D.S."/>
            <person name="Martin F."/>
            <person name="Nordberg H.P."/>
            <person name="Cantor M.N."/>
            <person name="Hua S.X."/>
        </authorList>
    </citation>
    <scope>NUCLEOTIDE SEQUENCE [LARGE SCALE GENOMIC DNA]</scope>
    <source>
        <strain evidence="2 3">441</strain>
    </source>
</reference>
<feature type="transmembrane region" description="Helical" evidence="1">
    <location>
        <begin position="158"/>
        <end position="177"/>
    </location>
</feature>
<sequence>MAEYGLWWSLEGHCGPINCLTFMEDGTHIASGDDSCDGIFEWLHMETVFDTAIEFVELDHTHNLLLLTTQGRIILYQIQRKNSVVALRLVQAHPSLSHPCLLALPISTHFVQQAHGVIVAFLDSRELGSTAYHEGTKTLLVWNLVDGVDVYQLLDCSFYFLVFLVHFGMWFCVCYVFDVGF</sequence>
<evidence type="ECO:0000256" key="1">
    <source>
        <dbReference type="SAM" id="Phobius"/>
    </source>
</evidence>
<keyword evidence="1" id="KW-0472">Membrane</keyword>
<dbReference type="AlphaFoldDB" id="A0A0C9ZES6"/>
<evidence type="ECO:0000313" key="3">
    <source>
        <dbReference type="Proteomes" id="UP000054018"/>
    </source>
</evidence>
<dbReference type="OrthoDB" id="3238562at2759"/>
<dbReference type="InterPro" id="IPR015943">
    <property type="entry name" value="WD40/YVTN_repeat-like_dom_sf"/>
</dbReference>
<dbReference type="Gene3D" id="2.130.10.10">
    <property type="entry name" value="YVTN repeat-like/Quinoprotein amine dehydrogenase"/>
    <property type="match status" value="1"/>
</dbReference>
<keyword evidence="1" id="KW-1133">Transmembrane helix</keyword>
<dbReference type="EMBL" id="KN833757">
    <property type="protein sequence ID" value="KIK20952.1"/>
    <property type="molecule type" value="Genomic_DNA"/>
</dbReference>
<dbReference type="SUPFAM" id="SSF50978">
    <property type="entry name" value="WD40 repeat-like"/>
    <property type="match status" value="1"/>
</dbReference>
<protein>
    <recommendedName>
        <fullName evidence="4">Cilia- and flagella-associated protein 43</fullName>
    </recommendedName>
</protein>
<name>A0A0C9ZES6_9AGAM</name>
<evidence type="ECO:0008006" key="4">
    <source>
        <dbReference type="Google" id="ProtNLM"/>
    </source>
</evidence>
<organism evidence="2 3">
    <name type="scientific">Pisolithus microcarpus 441</name>
    <dbReference type="NCBI Taxonomy" id="765257"/>
    <lineage>
        <taxon>Eukaryota</taxon>
        <taxon>Fungi</taxon>
        <taxon>Dikarya</taxon>
        <taxon>Basidiomycota</taxon>
        <taxon>Agaricomycotina</taxon>
        <taxon>Agaricomycetes</taxon>
        <taxon>Agaricomycetidae</taxon>
        <taxon>Boletales</taxon>
        <taxon>Sclerodermatineae</taxon>
        <taxon>Pisolithaceae</taxon>
        <taxon>Pisolithus</taxon>
    </lineage>
</organism>